<feature type="compositionally biased region" description="Low complexity" evidence="1">
    <location>
        <begin position="151"/>
        <end position="160"/>
    </location>
</feature>
<dbReference type="EMBL" id="JAAUHK010000194">
    <property type="protein sequence ID" value="KAF4642422.1"/>
    <property type="molecule type" value="Genomic_DNA"/>
</dbReference>
<dbReference type="VEuPathDB" id="ToxoDB:TGME49_268880"/>
<name>A0A7J6K6W3_TOXGO</name>
<sequence>MGFVIPHGPRGTLCTGNFGGNCDSSWGREEGGRRALVEVARTGTYEDKTSAPARSAPEELDIRNLWVPLQIYFFKRGETPLFPRLSSRDLNTNTLERFSAAQDQGGVARTTLPVLAAHTSASHVADDTDADVTLKLVKKIDEPAYTPPRPQATEQSQPSEPSQPAPQPHPSDPVPVPRPSLTSAEVVASSSFDFRWFTYTVCKKPYVRLHRTTTDVRLHVLKVLNKGLEVLGRRPAQGGDDATLIYMCTLAVGFTDAYRAMRQASRGATDAADETGVSIPLGQWFANTLKSEGDTGKKTKRTKAFYNKCSFIADRVNSILTTADYRMPASATVSPPTALASHMNGSFDEFTDNSDKQVAHIVGHCLREKEAFKGKSWTVIHHTLIQVWTTLHYMAGCAMRMLPLPEREKVALLVAQQTMLNHEQTPTFYSFLTKFQDFAATGKKSGYFPSAKDMQRSVTCGPASPSSEEWSPTEPSIATAFLLDFSAILQ</sequence>
<protein>
    <submittedName>
        <fullName evidence="2">Uncharacterized protein</fullName>
    </submittedName>
</protein>
<evidence type="ECO:0000313" key="3">
    <source>
        <dbReference type="Proteomes" id="UP000557509"/>
    </source>
</evidence>
<evidence type="ECO:0000313" key="2">
    <source>
        <dbReference type="EMBL" id="KAF4642422.1"/>
    </source>
</evidence>
<dbReference type="AlphaFoldDB" id="A0A7J6K6W3"/>
<proteinExistence type="predicted"/>
<gene>
    <name evidence="2" type="ORF">TGRH88_082370</name>
</gene>
<accession>A0A7J6K6W3</accession>
<organism evidence="2 3">
    <name type="scientific">Toxoplasma gondii</name>
    <dbReference type="NCBI Taxonomy" id="5811"/>
    <lineage>
        <taxon>Eukaryota</taxon>
        <taxon>Sar</taxon>
        <taxon>Alveolata</taxon>
        <taxon>Apicomplexa</taxon>
        <taxon>Conoidasida</taxon>
        <taxon>Coccidia</taxon>
        <taxon>Eucoccidiorida</taxon>
        <taxon>Eimeriorina</taxon>
        <taxon>Sarcocystidae</taxon>
        <taxon>Toxoplasma</taxon>
    </lineage>
</organism>
<keyword evidence="3" id="KW-1185">Reference proteome</keyword>
<comment type="caution">
    <text evidence="2">The sequence shown here is derived from an EMBL/GenBank/DDBJ whole genome shotgun (WGS) entry which is preliminary data.</text>
</comment>
<feature type="compositionally biased region" description="Pro residues" evidence="1">
    <location>
        <begin position="161"/>
        <end position="178"/>
    </location>
</feature>
<evidence type="ECO:0000256" key="1">
    <source>
        <dbReference type="SAM" id="MobiDB-lite"/>
    </source>
</evidence>
<dbReference type="Proteomes" id="UP000557509">
    <property type="component" value="Unassembled WGS sequence"/>
</dbReference>
<reference evidence="2 3" key="1">
    <citation type="submission" date="2020-03" db="EMBL/GenBank/DDBJ databases">
        <title>Genome sequence of Toxoplasma gondii RH-88 strain.</title>
        <authorList>
            <person name="Lorenzi H.A."/>
            <person name="Venepally P."/>
            <person name="Rozenberg A."/>
            <person name="Sibley D."/>
        </authorList>
    </citation>
    <scope>NUCLEOTIDE SEQUENCE [LARGE SCALE GENOMIC DNA]</scope>
    <source>
        <strain evidence="2 3">RH-88</strain>
    </source>
</reference>
<feature type="region of interest" description="Disordered" evidence="1">
    <location>
        <begin position="141"/>
        <end position="181"/>
    </location>
</feature>